<gene>
    <name evidence="2" type="ORF">ACFSB2_05985</name>
</gene>
<feature type="chain" id="PRO_5045339873" evidence="1">
    <location>
        <begin position="24"/>
        <end position="170"/>
    </location>
</feature>
<dbReference type="Gene3D" id="3.10.450.40">
    <property type="match status" value="1"/>
</dbReference>
<protein>
    <submittedName>
        <fullName evidence="2">PepSY domain-containing protein</fullName>
    </submittedName>
</protein>
<comment type="caution">
    <text evidence="2">The sequence shown here is derived from an EMBL/GenBank/DDBJ whole genome shotgun (WGS) entry which is preliminary data.</text>
</comment>
<evidence type="ECO:0000256" key="1">
    <source>
        <dbReference type="SAM" id="SignalP"/>
    </source>
</evidence>
<feature type="signal peptide" evidence="1">
    <location>
        <begin position="1"/>
        <end position="23"/>
    </location>
</feature>
<keyword evidence="1" id="KW-0732">Signal</keyword>
<organism evidence="2 3">
    <name type="scientific">Alicyclobacillus fodiniaquatilis</name>
    <dbReference type="NCBI Taxonomy" id="1661150"/>
    <lineage>
        <taxon>Bacteria</taxon>
        <taxon>Bacillati</taxon>
        <taxon>Bacillota</taxon>
        <taxon>Bacilli</taxon>
        <taxon>Bacillales</taxon>
        <taxon>Alicyclobacillaceae</taxon>
        <taxon>Alicyclobacillus</taxon>
    </lineage>
</organism>
<keyword evidence="3" id="KW-1185">Reference proteome</keyword>
<sequence>MKKWLVSLSLFSSLACTTGTVFANDGLQRPQTSATHANLHPVTANVQNTDSEGTEQWDVRSSVQVTRDTLREAYNASHAAYTEKLQKYAKCSEKDAKKAILAEHPGMTVEELQLRNIRTSLVYMSIVRDDEDKYLVIVDAGNGRILLDKRVPTHHERVFANQNPAGNDAE</sequence>
<dbReference type="PROSITE" id="PS51257">
    <property type="entry name" value="PROKAR_LIPOPROTEIN"/>
    <property type="match status" value="1"/>
</dbReference>
<evidence type="ECO:0000313" key="2">
    <source>
        <dbReference type="EMBL" id="MFD1674263.1"/>
    </source>
</evidence>
<dbReference type="RefSeq" id="WP_377942131.1">
    <property type="nucleotide sequence ID" value="NZ_JBHUCX010000018.1"/>
</dbReference>
<reference evidence="3" key="1">
    <citation type="journal article" date="2019" name="Int. J. Syst. Evol. Microbiol.">
        <title>The Global Catalogue of Microorganisms (GCM) 10K type strain sequencing project: providing services to taxonomists for standard genome sequencing and annotation.</title>
        <authorList>
            <consortium name="The Broad Institute Genomics Platform"/>
            <consortium name="The Broad Institute Genome Sequencing Center for Infectious Disease"/>
            <person name="Wu L."/>
            <person name="Ma J."/>
        </authorList>
    </citation>
    <scope>NUCLEOTIDE SEQUENCE [LARGE SCALE GENOMIC DNA]</scope>
    <source>
        <strain evidence="3">CGMCC 1.12286</strain>
    </source>
</reference>
<evidence type="ECO:0000313" key="3">
    <source>
        <dbReference type="Proteomes" id="UP001597079"/>
    </source>
</evidence>
<dbReference type="EMBL" id="JBHUCX010000018">
    <property type="protein sequence ID" value="MFD1674263.1"/>
    <property type="molecule type" value="Genomic_DNA"/>
</dbReference>
<dbReference type="Proteomes" id="UP001597079">
    <property type="component" value="Unassembled WGS sequence"/>
</dbReference>
<name>A0ABW4JE80_9BACL</name>
<accession>A0ABW4JE80</accession>
<proteinExistence type="predicted"/>